<feature type="domain" description="Cation/H(+) antiporter central" evidence="12">
    <location>
        <begin position="589"/>
        <end position="678"/>
    </location>
</feature>
<dbReference type="EMBL" id="VIEB01000874">
    <property type="protein sequence ID" value="TQD79095.1"/>
    <property type="molecule type" value="Genomic_DNA"/>
</dbReference>
<reference evidence="14 15" key="1">
    <citation type="journal article" date="2019" name="G3 (Bethesda)">
        <title>Sequencing of a Wild Apple (Malus baccata) Genome Unravels the Differences Between Cultivated and Wild Apple Species Regarding Disease Resistance and Cold Tolerance.</title>
        <authorList>
            <person name="Chen X."/>
        </authorList>
    </citation>
    <scope>NUCLEOTIDE SEQUENCE [LARGE SCALE GENOMIC DNA]</scope>
    <source>
        <strain evidence="15">cv. Shandingzi</strain>
        <tissue evidence="14">Leaves</tissue>
    </source>
</reference>
<evidence type="ECO:0000256" key="2">
    <source>
        <dbReference type="ARBA" id="ARBA00022448"/>
    </source>
</evidence>
<dbReference type="InterPro" id="IPR057290">
    <property type="entry name" value="CHX17_C"/>
</dbReference>
<feature type="transmembrane region" description="Helical" evidence="10">
    <location>
        <begin position="372"/>
        <end position="393"/>
    </location>
</feature>
<evidence type="ECO:0000256" key="4">
    <source>
        <dbReference type="ARBA" id="ARBA00022692"/>
    </source>
</evidence>
<dbReference type="GO" id="GO:0006813">
    <property type="term" value="P:potassium ion transport"/>
    <property type="evidence" value="ECO:0007669"/>
    <property type="project" value="UniProtKB-KW"/>
</dbReference>
<feature type="transmembrane region" description="Helical" evidence="10">
    <location>
        <begin position="213"/>
        <end position="233"/>
    </location>
</feature>
<feature type="transmembrane region" description="Helical" evidence="10">
    <location>
        <begin position="82"/>
        <end position="103"/>
    </location>
</feature>
<comment type="caution">
    <text evidence="14">The sequence shown here is derived from an EMBL/GenBank/DDBJ whole genome shotgun (WGS) entry which is preliminary data.</text>
</comment>
<dbReference type="InterPro" id="IPR057291">
    <property type="entry name" value="CHX17_2nd"/>
</dbReference>
<evidence type="ECO:0000313" key="14">
    <source>
        <dbReference type="EMBL" id="TQD79095.1"/>
    </source>
</evidence>
<keyword evidence="5" id="KW-0630">Potassium</keyword>
<organism evidence="14 15">
    <name type="scientific">Malus baccata</name>
    <name type="common">Siberian crab apple</name>
    <name type="synonym">Pyrus baccata</name>
    <dbReference type="NCBI Taxonomy" id="106549"/>
    <lineage>
        <taxon>Eukaryota</taxon>
        <taxon>Viridiplantae</taxon>
        <taxon>Streptophyta</taxon>
        <taxon>Embryophyta</taxon>
        <taxon>Tracheophyta</taxon>
        <taxon>Spermatophyta</taxon>
        <taxon>Magnoliopsida</taxon>
        <taxon>eudicotyledons</taxon>
        <taxon>Gunneridae</taxon>
        <taxon>Pentapetalae</taxon>
        <taxon>rosids</taxon>
        <taxon>fabids</taxon>
        <taxon>Rosales</taxon>
        <taxon>Rosaceae</taxon>
        <taxon>Amygdaloideae</taxon>
        <taxon>Maleae</taxon>
        <taxon>Malus</taxon>
    </lineage>
</organism>
<feature type="domain" description="Cation/H(+) antiporter C-terminal" evidence="13">
    <location>
        <begin position="693"/>
        <end position="857"/>
    </location>
</feature>
<comment type="subcellular location">
    <subcellularLocation>
        <location evidence="1">Membrane</location>
        <topology evidence="1">Multi-pass membrane protein</topology>
    </subcellularLocation>
</comment>
<keyword evidence="7" id="KW-0406">Ion transport</keyword>
<keyword evidence="8 10" id="KW-0472">Membrane</keyword>
<dbReference type="PANTHER" id="PTHR32468:SF18">
    <property type="entry name" value="CATION_H(+) ANTIPORTER 1"/>
    <property type="match status" value="1"/>
</dbReference>
<proteinExistence type="inferred from homology"/>
<dbReference type="PANTHER" id="PTHR32468">
    <property type="entry name" value="CATION/H + ANTIPORTER"/>
    <property type="match status" value="1"/>
</dbReference>
<gene>
    <name evidence="14" type="ORF">C1H46_035352</name>
</gene>
<feature type="transmembrane region" description="Helical" evidence="10">
    <location>
        <begin position="245"/>
        <end position="262"/>
    </location>
</feature>
<accession>A0A540KXY7</accession>
<dbReference type="Pfam" id="PF23259">
    <property type="entry name" value="CHX17_C"/>
    <property type="match status" value="1"/>
</dbReference>
<evidence type="ECO:0000313" key="15">
    <source>
        <dbReference type="Proteomes" id="UP000315295"/>
    </source>
</evidence>
<protein>
    <submittedName>
        <fullName evidence="14">Uncharacterized protein</fullName>
    </submittedName>
</protein>
<keyword evidence="6 10" id="KW-1133">Transmembrane helix</keyword>
<dbReference type="Proteomes" id="UP000315295">
    <property type="component" value="Unassembled WGS sequence"/>
</dbReference>
<feature type="transmembrane region" description="Helical" evidence="10">
    <location>
        <begin position="20"/>
        <end position="38"/>
    </location>
</feature>
<keyword evidence="2" id="KW-0813">Transport</keyword>
<keyword evidence="15" id="KW-1185">Reference proteome</keyword>
<dbReference type="Pfam" id="PF00999">
    <property type="entry name" value="Na_H_Exchanger"/>
    <property type="match status" value="1"/>
</dbReference>
<dbReference type="InterPro" id="IPR050794">
    <property type="entry name" value="CPA2_transporter"/>
</dbReference>
<dbReference type="InterPro" id="IPR006153">
    <property type="entry name" value="Cation/H_exchanger_TM"/>
</dbReference>
<name>A0A540KXY7_MALBA</name>
<evidence type="ECO:0000259" key="13">
    <source>
        <dbReference type="Pfam" id="PF23259"/>
    </source>
</evidence>
<dbReference type="AlphaFoldDB" id="A0A540KXY7"/>
<dbReference type="GO" id="GO:0006885">
    <property type="term" value="P:regulation of pH"/>
    <property type="evidence" value="ECO:0007669"/>
    <property type="project" value="TreeGrafter"/>
</dbReference>
<evidence type="ECO:0000256" key="10">
    <source>
        <dbReference type="SAM" id="Phobius"/>
    </source>
</evidence>
<evidence type="ECO:0000259" key="11">
    <source>
        <dbReference type="Pfam" id="PF00999"/>
    </source>
</evidence>
<feature type="transmembrane region" description="Helical" evidence="10">
    <location>
        <begin position="181"/>
        <end position="201"/>
    </location>
</feature>
<dbReference type="Gene3D" id="1.20.1530.20">
    <property type="match status" value="1"/>
</dbReference>
<dbReference type="STRING" id="106549.A0A540KXY7"/>
<feature type="domain" description="Cation/H+ exchanger transmembrane" evidence="11">
    <location>
        <begin position="30"/>
        <end position="418"/>
    </location>
</feature>
<keyword evidence="4 10" id="KW-0812">Transmembrane</keyword>
<evidence type="ECO:0000256" key="6">
    <source>
        <dbReference type="ARBA" id="ARBA00022989"/>
    </source>
</evidence>
<evidence type="ECO:0000256" key="9">
    <source>
        <dbReference type="ARBA" id="ARBA00038341"/>
    </source>
</evidence>
<feature type="transmembrane region" description="Helical" evidence="10">
    <location>
        <begin position="294"/>
        <end position="312"/>
    </location>
</feature>
<sequence>MEATHKFVCQDDLVNPLSSMGMQVACILVISHFFHILLKALGQPGPIAQILAGLVLGPSGLSNISEIKEFFFQASAAEYYEMFGFFCRILFMFLFGLEIDIAYIRHNLRIVCIVAYGGASVGGIFGLVASFFISKHLMAENAKLNASFVFCIMLLVAYTSSPVVNRLGAELRFSTSDIGRLAASAAMVVELTCLLVFNLIIAFSKVTNIRDGFLILLGMVPILFGFKYLAVWLNKRTNKQKYLRNPEVFLILSILIAGSMIIEMRTFNSVIACFVAGMVFPKEGKTARTLLHKLTYSVHNFVLPVYFGYIGFQFDASHLKSWRNVLIVFILVLLSLSSKIGGTLAVCHYLKIPPNEGLFLGFVLSLKGHADILFVGSASKALVVRFLTSITLFGNFDCTFNCKRLILHISVTCLMTTLLIPSFKRPRGNFNNATYTTFTSHLELQTRDTAIQMSWLFRMCGTWNPTAYNLLLMTIVINTVISGPVVALLMKREERLFTHTHTSLGFELEKPDQNELRLLACVYGPRHMSAILSVIASMRGSQTASIMPYMAHLIELNRKRRTNVSYHELEADEMSDEEEYGGNDVLEIHAAVDAFTAETRILINLNKAVSTVSNLHEDVCSAAEDLRATIILLPFHKHQRIDGKMESGKEAVRTTNQKILRHAPSSVGIIVEKGLAGALGFSQLFTVDVVQHVATLFFGGPDDREAIAWSTRIANHPRVNLTVIRFLPAESSNTRNMKVENELGNNDIEVFMALSSLETGNDIDNAFLNDFYNGYVASGKVGYVEKQVNNGAETVAALRDIGDLYSLFIVGKGGRGHSPLTTELSDWEECPELGTVGDLLASSDLNINGSILVVQQHRNSKKNLIDD</sequence>
<evidence type="ECO:0000256" key="7">
    <source>
        <dbReference type="ARBA" id="ARBA00023065"/>
    </source>
</evidence>
<dbReference type="GO" id="GO:0015297">
    <property type="term" value="F:antiporter activity"/>
    <property type="evidence" value="ECO:0007669"/>
    <property type="project" value="InterPro"/>
</dbReference>
<evidence type="ECO:0000256" key="5">
    <source>
        <dbReference type="ARBA" id="ARBA00022958"/>
    </source>
</evidence>
<feature type="transmembrane region" description="Helical" evidence="10">
    <location>
        <begin position="467"/>
        <end position="489"/>
    </location>
</feature>
<feature type="transmembrane region" description="Helical" evidence="10">
    <location>
        <begin position="146"/>
        <end position="169"/>
    </location>
</feature>
<evidence type="ECO:0000259" key="12">
    <source>
        <dbReference type="Pfam" id="PF23256"/>
    </source>
</evidence>
<dbReference type="Pfam" id="PF23256">
    <property type="entry name" value="CHX17_2nd"/>
    <property type="match status" value="1"/>
</dbReference>
<feature type="transmembrane region" description="Helical" evidence="10">
    <location>
        <begin position="324"/>
        <end position="352"/>
    </location>
</feature>
<dbReference type="GO" id="GO:0016020">
    <property type="term" value="C:membrane"/>
    <property type="evidence" value="ECO:0007669"/>
    <property type="project" value="UniProtKB-SubCell"/>
</dbReference>
<evidence type="ECO:0000256" key="8">
    <source>
        <dbReference type="ARBA" id="ARBA00023136"/>
    </source>
</evidence>
<dbReference type="GO" id="GO:0012505">
    <property type="term" value="C:endomembrane system"/>
    <property type="evidence" value="ECO:0007669"/>
    <property type="project" value="TreeGrafter"/>
</dbReference>
<dbReference type="GO" id="GO:1902600">
    <property type="term" value="P:proton transmembrane transport"/>
    <property type="evidence" value="ECO:0007669"/>
    <property type="project" value="InterPro"/>
</dbReference>
<keyword evidence="3" id="KW-0633">Potassium transport</keyword>
<evidence type="ECO:0000256" key="1">
    <source>
        <dbReference type="ARBA" id="ARBA00004141"/>
    </source>
</evidence>
<evidence type="ECO:0000256" key="3">
    <source>
        <dbReference type="ARBA" id="ARBA00022538"/>
    </source>
</evidence>
<feature type="transmembrane region" description="Helical" evidence="10">
    <location>
        <begin position="110"/>
        <end position="134"/>
    </location>
</feature>
<dbReference type="InterPro" id="IPR038770">
    <property type="entry name" value="Na+/solute_symporter_sf"/>
</dbReference>
<comment type="similarity">
    <text evidence="9">Belongs to the monovalent cation:proton antiporter 2 (CPA2) transporter (TC 2.A.37) family. CHX (TC 2.A.37.4) subfamily.</text>
</comment>